<protein>
    <submittedName>
        <fullName evidence="1">Uncharacterized protein</fullName>
    </submittedName>
</protein>
<accession>A0A919YRY8</accession>
<proteinExistence type="predicted"/>
<dbReference type="AlphaFoldDB" id="A0A919YRY8"/>
<gene>
    <name evidence="1" type="ORF">J40TS1_37740</name>
</gene>
<sequence length="43" mass="4916">MEVRVIRLKEKEKGDRKIGPAASQFSKVNTEEMNPLEYYCGVA</sequence>
<keyword evidence="2" id="KW-1185">Reference proteome</keyword>
<evidence type="ECO:0000313" key="1">
    <source>
        <dbReference type="EMBL" id="GIP18132.1"/>
    </source>
</evidence>
<name>A0A919YRY8_9BACL</name>
<organism evidence="1 2">
    <name type="scientific">Paenibacillus montaniterrae</name>
    <dbReference type="NCBI Taxonomy" id="429341"/>
    <lineage>
        <taxon>Bacteria</taxon>
        <taxon>Bacillati</taxon>
        <taxon>Bacillota</taxon>
        <taxon>Bacilli</taxon>
        <taxon>Bacillales</taxon>
        <taxon>Paenibacillaceae</taxon>
        <taxon>Paenibacillus</taxon>
    </lineage>
</organism>
<evidence type="ECO:0000313" key="2">
    <source>
        <dbReference type="Proteomes" id="UP000683139"/>
    </source>
</evidence>
<comment type="caution">
    <text evidence="1">The sequence shown here is derived from an EMBL/GenBank/DDBJ whole genome shotgun (WGS) entry which is preliminary data.</text>
</comment>
<dbReference type="Proteomes" id="UP000683139">
    <property type="component" value="Unassembled WGS sequence"/>
</dbReference>
<dbReference type="EMBL" id="BOSE01000007">
    <property type="protein sequence ID" value="GIP18132.1"/>
    <property type="molecule type" value="Genomic_DNA"/>
</dbReference>
<reference evidence="1" key="1">
    <citation type="submission" date="2021-03" db="EMBL/GenBank/DDBJ databases">
        <title>Antimicrobial resistance genes in bacteria isolated from Japanese honey, and their potential for conferring macrolide and lincosamide resistance in the American foulbrood pathogen Paenibacillus larvae.</title>
        <authorList>
            <person name="Okamoto M."/>
            <person name="Kumagai M."/>
            <person name="Kanamori H."/>
            <person name="Takamatsu D."/>
        </authorList>
    </citation>
    <scope>NUCLEOTIDE SEQUENCE</scope>
    <source>
        <strain evidence="1">J40TS1</strain>
    </source>
</reference>